<sequence length="402" mass="42677">MKMIKGGVCAPKGFLASGIYSGIKKNAFSKDLALIFSEAICTAAGVFTTNKIRAACIKISGVHLKNNKAQAIIVNSGNANCCTGEQGFRDAEQTAEVVARALDLKASLVLISSTGVIGKLMPMAKLINHIPALVEQLNTRKSRNAAEAIMTTDKVVKEAAISFKIGGRKVTIGAIAKGSGMIYPNMATMLGFVTTDVAIDVAALKAALKCCVNNTFNCISVDGDTSTNDMVLILANAAAGNKRITLNAKADFEKFKNALMQVLLYLAKKIAKDGEGATKLIQVCVKGALNDKDARRAAATVCNSNLVKTAIYGEDANWGRIAAALGRSKAALKEEKLSIYIDRVKIFSKGLPADADEGALKNILSKDEIKITVDLGLGKAGITMWTCDLSEEYVRINAKYRT</sequence>
<dbReference type="AlphaFoldDB" id="A0A2J0LH35"/>
<dbReference type="Gene3D" id="3.10.20.340">
    <property type="entry name" value="ArgJ beta chain, C-terminal domain"/>
    <property type="match status" value="1"/>
</dbReference>
<evidence type="ECO:0000256" key="2">
    <source>
        <dbReference type="ARBA" id="ARBA00011475"/>
    </source>
</evidence>
<comment type="catalytic activity">
    <reaction evidence="8 9">
        <text>N(2)-acetyl-L-ornithine + L-glutamate = N-acetyl-L-glutamate + L-ornithine</text>
        <dbReference type="Rhea" id="RHEA:15349"/>
        <dbReference type="ChEBI" id="CHEBI:29985"/>
        <dbReference type="ChEBI" id="CHEBI:44337"/>
        <dbReference type="ChEBI" id="CHEBI:46911"/>
        <dbReference type="ChEBI" id="CHEBI:57805"/>
        <dbReference type="EC" id="2.3.1.35"/>
    </reaction>
</comment>
<feature type="site" description="Involved in the stabilization of negative charge on the oxyanion by the formation of the oxyanion hole" evidence="9">
    <location>
        <position position="114"/>
    </location>
</feature>
<feature type="chain" id="PRO_5023213164" description="Arginine biosynthesis bifunctional protein ArgJ beta chain" evidence="9">
    <location>
        <begin position="188"/>
        <end position="402"/>
    </location>
</feature>
<dbReference type="SUPFAM" id="SSF56266">
    <property type="entry name" value="DmpA/ArgJ-like"/>
    <property type="match status" value="1"/>
</dbReference>
<dbReference type="CDD" id="cd02152">
    <property type="entry name" value="OAT"/>
    <property type="match status" value="1"/>
</dbReference>
<dbReference type="FunFam" id="3.10.20.340:FF:000001">
    <property type="entry name" value="Arginine biosynthesis bifunctional protein ArgJ, chloroplastic"/>
    <property type="match status" value="1"/>
</dbReference>
<feature type="binding site" evidence="9">
    <location>
        <position position="397"/>
    </location>
    <ligand>
        <name>substrate</name>
    </ligand>
</feature>
<evidence type="ECO:0000313" key="10">
    <source>
        <dbReference type="EMBL" id="PIW66174.1"/>
    </source>
</evidence>
<keyword evidence="7 9" id="KW-0012">Acyltransferase</keyword>
<comment type="function">
    <text evidence="9">Catalyzes two activities which are involved in the cyclic version of arginine biosynthesis: the synthesis of N-acetylglutamate from glutamate and acetyl-CoA as the acetyl donor, and of ornithine by transacetylation between N(2)-acetylornithine and glutamate.</text>
</comment>
<feature type="binding site" evidence="9">
    <location>
        <position position="402"/>
    </location>
    <ligand>
        <name>substrate</name>
    </ligand>
</feature>
<keyword evidence="5 9" id="KW-0808">Transferase</keyword>
<accession>A0A2J0LH35</accession>
<feature type="binding site" evidence="9">
    <location>
        <position position="151"/>
    </location>
    <ligand>
        <name>substrate</name>
    </ligand>
</feature>
<evidence type="ECO:0000256" key="9">
    <source>
        <dbReference type="HAMAP-Rule" id="MF_01106"/>
    </source>
</evidence>
<evidence type="ECO:0000256" key="7">
    <source>
        <dbReference type="ARBA" id="ARBA00023315"/>
    </source>
</evidence>
<comment type="caution">
    <text evidence="10">The sequence shown here is derived from an EMBL/GenBank/DDBJ whole genome shotgun (WGS) entry which is preliminary data.</text>
</comment>
<evidence type="ECO:0000313" key="11">
    <source>
        <dbReference type="Proteomes" id="UP000231267"/>
    </source>
</evidence>
<feature type="site" description="Cleavage; by autolysis" evidence="9">
    <location>
        <begin position="187"/>
        <end position="188"/>
    </location>
</feature>
<comment type="similarity">
    <text evidence="1 9">Belongs to the ArgJ family.</text>
</comment>
<comment type="subcellular location">
    <subcellularLocation>
        <location evidence="9">Cytoplasm</location>
    </subcellularLocation>
</comment>
<dbReference type="Pfam" id="PF01960">
    <property type="entry name" value="ArgJ"/>
    <property type="match status" value="1"/>
</dbReference>
<comment type="subunit">
    <text evidence="2 9">Heterotetramer of two alpha and two beta chains.</text>
</comment>
<keyword evidence="9" id="KW-0511">Multifunctional enzyme</keyword>
<feature type="binding site" evidence="9">
    <location>
        <position position="188"/>
    </location>
    <ligand>
        <name>substrate</name>
    </ligand>
</feature>
<comment type="catalytic activity">
    <reaction evidence="9">
        <text>L-glutamate + acetyl-CoA = N-acetyl-L-glutamate + CoA + H(+)</text>
        <dbReference type="Rhea" id="RHEA:24292"/>
        <dbReference type="ChEBI" id="CHEBI:15378"/>
        <dbReference type="ChEBI" id="CHEBI:29985"/>
        <dbReference type="ChEBI" id="CHEBI:44337"/>
        <dbReference type="ChEBI" id="CHEBI:57287"/>
        <dbReference type="ChEBI" id="CHEBI:57288"/>
        <dbReference type="EC" id="2.3.1.1"/>
    </reaction>
</comment>
<keyword evidence="9" id="KW-0963">Cytoplasm</keyword>
<evidence type="ECO:0000256" key="8">
    <source>
        <dbReference type="ARBA" id="ARBA00049439"/>
    </source>
</evidence>
<dbReference type="PANTHER" id="PTHR23100">
    <property type="entry name" value="ARGININE BIOSYNTHESIS BIFUNCTIONAL PROTEIN ARGJ"/>
    <property type="match status" value="1"/>
</dbReference>
<dbReference type="InterPro" id="IPR016117">
    <property type="entry name" value="ArgJ-like_dom_sf"/>
</dbReference>
<dbReference type="PANTHER" id="PTHR23100:SF0">
    <property type="entry name" value="ARGININE BIOSYNTHESIS BIFUNCTIONAL PROTEIN ARGJ, MITOCHONDRIAL"/>
    <property type="match status" value="1"/>
</dbReference>
<feature type="binding site" evidence="9">
    <location>
        <position position="275"/>
    </location>
    <ligand>
        <name>substrate</name>
    </ligand>
</feature>
<feature type="chain" id="PRO_5023213163" description="Arginine biosynthesis bifunctional protein ArgJ alpha chain" evidence="9">
    <location>
        <begin position="1"/>
        <end position="187"/>
    </location>
</feature>
<evidence type="ECO:0000256" key="4">
    <source>
        <dbReference type="ARBA" id="ARBA00022605"/>
    </source>
</evidence>
<reference evidence="10 11" key="1">
    <citation type="submission" date="2017-09" db="EMBL/GenBank/DDBJ databases">
        <title>Depth-based differentiation of microbial function through sediment-hosted aquifers and enrichment of novel symbionts in the deep terrestrial subsurface.</title>
        <authorList>
            <person name="Probst A.J."/>
            <person name="Ladd B."/>
            <person name="Jarett J.K."/>
            <person name="Geller-Mcgrath D.E."/>
            <person name="Sieber C.M."/>
            <person name="Emerson J.B."/>
            <person name="Anantharaman K."/>
            <person name="Thomas B.C."/>
            <person name="Malmstrom R."/>
            <person name="Stieglmeier M."/>
            <person name="Klingl A."/>
            <person name="Woyke T."/>
            <person name="Ryan C.M."/>
            <person name="Banfield J.F."/>
        </authorList>
    </citation>
    <scope>NUCLEOTIDE SEQUENCE [LARGE SCALE GENOMIC DNA]</scope>
    <source>
        <strain evidence="10">CG12_big_fil_rev_8_21_14_0_65_43_15</strain>
    </source>
</reference>
<dbReference type="GO" id="GO:0006526">
    <property type="term" value="P:L-arginine biosynthetic process"/>
    <property type="evidence" value="ECO:0007669"/>
    <property type="project" value="UniProtKB-UniRule"/>
</dbReference>
<dbReference type="EC" id="2.3.1.35" evidence="9"/>
<dbReference type="FunFam" id="3.60.70.12:FF:000001">
    <property type="entry name" value="Arginine biosynthesis bifunctional protein ArgJ, chloroplastic"/>
    <property type="match status" value="1"/>
</dbReference>
<feature type="binding site" evidence="9">
    <location>
        <position position="177"/>
    </location>
    <ligand>
        <name>substrate</name>
    </ligand>
</feature>
<comment type="pathway">
    <text evidence="9">Amino-acid biosynthesis; L-arginine biosynthesis; N(2)-acetyl-L-ornithine from L-glutamate: step 1/4.</text>
</comment>
<organism evidence="10 11">
    <name type="scientific">Candidatus Taenaricola geysiri</name>
    <dbReference type="NCBI Taxonomy" id="1974752"/>
    <lineage>
        <taxon>Bacteria</taxon>
        <taxon>Pseudomonadati</taxon>
        <taxon>Candidatus Omnitrophota</taxon>
        <taxon>Candidatus Taenaricola</taxon>
    </lineage>
</organism>
<keyword evidence="4 9" id="KW-0028">Amino-acid biosynthesis</keyword>
<dbReference type="Proteomes" id="UP000231267">
    <property type="component" value="Unassembled WGS sequence"/>
</dbReference>
<proteinExistence type="inferred from homology"/>
<feature type="active site" description="Nucleophile" evidence="9">
    <location>
        <position position="188"/>
    </location>
</feature>
<dbReference type="UniPathway" id="UPA00068">
    <property type="reaction ID" value="UER00106"/>
</dbReference>
<dbReference type="GO" id="GO:0004042">
    <property type="term" value="F:L-glutamate N-acetyltransferase activity"/>
    <property type="evidence" value="ECO:0007669"/>
    <property type="project" value="UniProtKB-UniRule"/>
</dbReference>
<dbReference type="NCBIfam" id="NF003802">
    <property type="entry name" value="PRK05388.1"/>
    <property type="match status" value="1"/>
</dbReference>
<dbReference type="InterPro" id="IPR042195">
    <property type="entry name" value="ArgJ_beta_C"/>
</dbReference>
<dbReference type="GO" id="GO:0004358">
    <property type="term" value="F:L-glutamate N-acetyltransferase activity, acting on acetyl-L-ornithine as donor"/>
    <property type="evidence" value="ECO:0007669"/>
    <property type="project" value="UniProtKB-UniRule"/>
</dbReference>
<feature type="site" description="Involved in the stabilization of negative charge on the oxyanion by the formation of the oxyanion hole" evidence="9">
    <location>
        <position position="115"/>
    </location>
</feature>
<protein>
    <recommendedName>
        <fullName evidence="9">Arginine biosynthesis bifunctional protein ArgJ</fullName>
    </recommendedName>
    <domain>
        <recommendedName>
            <fullName evidence="9">Glutamate N-acetyltransferase</fullName>
            <ecNumber evidence="9">2.3.1.35</ecNumber>
        </recommendedName>
        <alternativeName>
            <fullName evidence="9">Ornithine acetyltransferase</fullName>
            <shortName evidence="9">OATase</shortName>
        </alternativeName>
        <alternativeName>
            <fullName evidence="9">Ornithine transacetylase</fullName>
        </alternativeName>
    </domain>
    <domain>
        <recommendedName>
            <fullName evidence="9">Amino-acid acetyltransferase</fullName>
            <ecNumber evidence="9">2.3.1.1</ecNumber>
        </recommendedName>
        <alternativeName>
            <fullName evidence="9">N-acetylglutamate synthase</fullName>
            <shortName evidence="9">AGSase</shortName>
        </alternativeName>
    </domain>
    <component>
        <recommendedName>
            <fullName evidence="9">Arginine biosynthesis bifunctional protein ArgJ alpha chain</fullName>
        </recommendedName>
    </component>
    <component>
        <recommendedName>
            <fullName evidence="9">Arginine biosynthesis bifunctional protein ArgJ beta chain</fullName>
        </recommendedName>
    </component>
</protein>
<dbReference type="InterPro" id="IPR002813">
    <property type="entry name" value="Arg_biosynth_ArgJ"/>
</dbReference>
<name>A0A2J0LH35_9BACT</name>
<dbReference type="GO" id="GO:0005737">
    <property type="term" value="C:cytoplasm"/>
    <property type="evidence" value="ECO:0007669"/>
    <property type="project" value="UniProtKB-SubCell"/>
</dbReference>
<dbReference type="EC" id="2.3.1.1" evidence="9"/>
<dbReference type="Gene3D" id="3.60.70.12">
    <property type="entry name" value="L-amino peptidase D-ALA esterase/amidase"/>
    <property type="match status" value="1"/>
</dbReference>
<keyword evidence="3 9" id="KW-0055">Arginine biosynthesis</keyword>
<dbReference type="EMBL" id="PFGP01000107">
    <property type="protein sequence ID" value="PIW66174.1"/>
    <property type="molecule type" value="Genomic_DNA"/>
</dbReference>
<evidence type="ECO:0000256" key="1">
    <source>
        <dbReference type="ARBA" id="ARBA00006774"/>
    </source>
</evidence>
<evidence type="ECO:0000256" key="5">
    <source>
        <dbReference type="ARBA" id="ARBA00022679"/>
    </source>
</evidence>
<dbReference type="HAMAP" id="MF_01106">
    <property type="entry name" value="ArgJ"/>
    <property type="match status" value="1"/>
</dbReference>
<keyword evidence="6 9" id="KW-0068">Autocatalytic cleavage</keyword>
<evidence type="ECO:0000256" key="3">
    <source>
        <dbReference type="ARBA" id="ARBA00022571"/>
    </source>
</evidence>
<gene>
    <name evidence="9" type="primary">argJ</name>
    <name evidence="10" type="ORF">COW11_04730</name>
</gene>
<dbReference type="NCBIfam" id="TIGR00120">
    <property type="entry name" value="ArgJ"/>
    <property type="match status" value="1"/>
</dbReference>
<comment type="pathway">
    <text evidence="9">Amino-acid biosynthesis; L-arginine biosynthesis; L-ornithine and N-acetyl-L-glutamate from L-glutamate and N(2)-acetyl-L-ornithine (cyclic): step 1/1.</text>
</comment>
<dbReference type="GO" id="GO:0006592">
    <property type="term" value="P:ornithine biosynthetic process"/>
    <property type="evidence" value="ECO:0007669"/>
    <property type="project" value="TreeGrafter"/>
</dbReference>
<evidence type="ECO:0000256" key="6">
    <source>
        <dbReference type="ARBA" id="ARBA00022813"/>
    </source>
</evidence>